<sequence>MHRFNGPVFLKPEPMTYSELLKESQENEEVDLALTQLCGQDDDGDGKVYFSTYWERLPGVSTRTSSFRWCFPLSSSIGGILGVCLPLVIAKKFGQKTHSIIYLFRIEDEVTVLRGHFKGNSGRVMRVYRSKYVVHIDKITREKANGTTVHVGIHPSKVVLTKLKMDKDRRALLERKAAGRERVTGVLKGKHTEETIEE</sequence>
<name>A0A1I8C104_MELHA</name>
<dbReference type="Gene3D" id="2.30.30.30">
    <property type="match status" value="1"/>
</dbReference>
<dbReference type="InterPro" id="IPR005824">
    <property type="entry name" value="KOW"/>
</dbReference>
<evidence type="ECO:0000256" key="2">
    <source>
        <dbReference type="ARBA" id="ARBA00022980"/>
    </source>
</evidence>
<dbReference type="GO" id="GO:0006412">
    <property type="term" value="P:translation"/>
    <property type="evidence" value="ECO:0007669"/>
    <property type="project" value="InterPro"/>
</dbReference>
<protein>
    <submittedName>
        <fullName evidence="6">KOW domain-containing protein</fullName>
    </submittedName>
</protein>
<feature type="domain" description="KOW" evidence="4">
    <location>
        <begin position="108"/>
        <end position="137"/>
    </location>
</feature>
<evidence type="ECO:0000256" key="3">
    <source>
        <dbReference type="ARBA" id="ARBA00023274"/>
    </source>
</evidence>
<keyword evidence="5" id="KW-1185">Reference proteome</keyword>
<dbReference type="InterPro" id="IPR005756">
    <property type="entry name" value="Ribosomal_uL24_euk/arc"/>
</dbReference>
<keyword evidence="3" id="KW-0687">Ribonucleoprotein</keyword>
<evidence type="ECO:0000313" key="5">
    <source>
        <dbReference type="Proteomes" id="UP000095281"/>
    </source>
</evidence>
<evidence type="ECO:0000259" key="4">
    <source>
        <dbReference type="Pfam" id="PF00467"/>
    </source>
</evidence>
<dbReference type="Pfam" id="PF00467">
    <property type="entry name" value="KOW"/>
    <property type="match status" value="1"/>
</dbReference>
<evidence type="ECO:0000313" key="6">
    <source>
        <dbReference type="WBParaSite" id="MhA1_Contig949.frz3.gene20"/>
    </source>
</evidence>
<dbReference type="WBParaSite" id="MhA1_Contig949.frz3.gene20">
    <property type="protein sequence ID" value="MhA1_Contig949.frz3.gene20"/>
    <property type="gene ID" value="MhA1_Contig949.frz3.gene20"/>
</dbReference>
<proteinExistence type="inferred from homology"/>
<dbReference type="InterPro" id="IPR014722">
    <property type="entry name" value="Rib_uL2_dom2"/>
</dbReference>
<comment type="similarity">
    <text evidence="1">Belongs to the universal ribosomal protein uL24 family.</text>
</comment>
<dbReference type="GO" id="GO:0015934">
    <property type="term" value="C:large ribosomal subunit"/>
    <property type="evidence" value="ECO:0007669"/>
    <property type="project" value="InterPro"/>
</dbReference>
<reference evidence="6" key="1">
    <citation type="submission" date="2016-11" db="UniProtKB">
        <authorList>
            <consortium name="WormBaseParasite"/>
        </authorList>
    </citation>
    <scope>IDENTIFICATION</scope>
</reference>
<accession>A0A1I8C104</accession>
<dbReference type="PROSITE" id="PS01108">
    <property type="entry name" value="RIBOSOMAL_L24"/>
    <property type="match status" value="1"/>
</dbReference>
<dbReference type="GO" id="GO:0003735">
    <property type="term" value="F:structural constituent of ribosome"/>
    <property type="evidence" value="ECO:0007669"/>
    <property type="project" value="InterPro"/>
</dbReference>
<keyword evidence="2" id="KW-0689">Ribosomal protein</keyword>
<dbReference type="Proteomes" id="UP000095281">
    <property type="component" value="Unplaced"/>
</dbReference>
<evidence type="ECO:0000256" key="1">
    <source>
        <dbReference type="ARBA" id="ARBA00010618"/>
    </source>
</evidence>
<dbReference type="NCBIfam" id="TIGR01080">
    <property type="entry name" value="rplX_A_E"/>
    <property type="match status" value="1"/>
</dbReference>
<dbReference type="Pfam" id="PF16906">
    <property type="entry name" value="Ribosomal_L26"/>
    <property type="match status" value="1"/>
</dbReference>
<dbReference type="PANTHER" id="PTHR11143">
    <property type="entry name" value="60S RIBOSOMAL PROTEIN L26 FAMILY MEMBER"/>
    <property type="match status" value="1"/>
</dbReference>
<dbReference type="CDD" id="cd06089">
    <property type="entry name" value="KOW_RPL26"/>
    <property type="match status" value="1"/>
</dbReference>
<dbReference type="InterPro" id="IPR041988">
    <property type="entry name" value="Ribosomal_uL24_KOW"/>
</dbReference>
<dbReference type="InterPro" id="IPR005825">
    <property type="entry name" value="Ribosomal_uL24_CS"/>
</dbReference>
<dbReference type="AlphaFoldDB" id="A0A1I8C104"/>
<dbReference type="InterPro" id="IPR008991">
    <property type="entry name" value="Translation_prot_SH3-like_sf"/>
</dbReference>
<organism evidence="5 6">
    <name type="scientific">Meloidogyne hapla</name>
    <name type="common">Root-knot nematode worm</name>
    <dbReference type="NCBI Taxonomy" id="6305"/>
    <lineage>
        <taxon>Eukaryota</taxon>
        <taxon>Metazoa</taxon>
        <taxon>Ecdysozoa</taxon>
        <taxon>Nematoda</taxon>
        <taxon>Chromadorea</taxon>
        <taxon>Rhabditida</taxon>
        <taxon>Tylenchina</taxon>
        <taxon>Tylenchomorpha</taxon>
        <taxon>Tylenchoidea</taxon>
        <taxon>Meloidogynidae</taxon>
        <taxon>Meloidogyninae</taxon>
        <taxon>Meloidogyne</taxon>
    </lineage>
</organism>
<dbReference type="GO" id="GO:0003723">
    <property type="term" value="F:RNA binding"/>
    <property type="evidence" value="ECO:0007669"/>
    <property type="project" value="InterPro"/>
</dbReference>
<dbReference type="SUPFAM" id="SSF50104">
    <property type="entry name" value="Translation proteins SH3-like domain"/>
    <property type="match status" value="1"/>
</dbReference>